<proteinExistence type="predicted"/>
<organism evidence="1 2">
    <name type="scientific">Rhypophila decipiens</name>
    <dbReference type="NCBI Taxonomy" id="261697"/>
    <lineage>
        <taxon>Eukaryota</taxon>
        <taxon>Fungi</taxon>
        <taxon>Dikarya</taxon>
        <taxon>Ascomycota</taxon>
        <taxon>Pezizomycotina</taxon>
        <taxon>Sordariomycetes</taxon>
        <taxon>Sordariomycetidae</taxon>
        <taxon>Sordariales</taxon>
        <taxon>Naviculisporaceae</taxon>
        <taxon>Rhypophila</taxon>
    </lineage>
</organism>
<dbReference type="Proteomes" id="UP001301769">
    <property type="component" value="Unassembled WGS sequence"/>
</dbReference>
<comment type="caution">
    <text evidence="1">The sequence shown here is derived from an EMBL/GenBank/DDBJ whole genome shotgun (WGS) entry which is preliminary data.</text>
</comment>
<accession>A0AAN7B4K2</accession>
<gene>
    <name evidence="1" type="ORF">QBC37DRAFT_374962</name>
</gene>
<evidence type="ECO:0000313" key="2">
    <source>
        <dbReference type="Proteomes" id="UP001301769"/>
    </source>
</evidence>
<dbReference type="AlphaFoldDB" id="A0AAN7B4K2"/>
<reference evidence="1" key="2">
    <citation type="submission" date="2023-05" db="EMBL/GenBank/DDBJ databases">
        <authorList>
            <consortium name="Lawrence Berkeley National Laboratory"/>
            <person name="Steindorff A."/>
            <person name="Hensen N."/>
            <person name="Bonometti L."/>
            <person name="Westerberg I."/>
            <person name="Brannstrom I.O."/>
            <person name="Guillou S."/>
            <person name="Cros-Aarteil S."/>
            <person name="Calhoun S."/>
            <person name="Haridas S."/>
            <person name="Kuo A."/>
            <person name="Mondo S."/>
            <person name="Pangilinan J."/>
            <person name="Riley R."/>
            <person name="Labutti K."/>
            <person name="Andreopoulos B."/>
            <person name="Lipzen A."/>
            <person name="Chen C."/>
            <person name="Yanf M."/>
            <person name="Daum C."/>
            <person name="Ng V."/>
            <person name="Clum A."/>
            <person name="Ohm R."/>
            <person name="Martin F."/>
            <person name="Silar P."/>
            <person name="Natvig D."/>
            <person name="Lalanne C."/>
            <person name="Gautier V."/>
            <person name="Ament-Velasquez S.L."/>
            <person name="Kruys A."/>
            <person name="Hutchinson M.I."/>
            <person name="Powell A.J."/>
            <person name="Barry K."/>
            <person name="Miller A.N."/>
            <person name="Grigoriev I.V."/>
            <person name="Debuchy R."/>
            <person name="Gladieux P."/>
            <person name="Thoren M.H."/>
            <person name="Johannesson H."/>
        </authorList>
    </citation>
    <scope>NUCLEOTIDE SEQUENCE</scope>
    <source>
        <strain evidence="1">PSN293</strain>
    </source>
</reference>
<protein>
    <submittedName>
        <fullName evidence="1">Uncharacterized protein</fullName>
    </submittedName>
</protein>
<name>A0AAN7B4K2_9PEZI</name>
<reference evidence="1" key="1">
    <citation type="journal article" date="2023" name="Mol. Phylogenet. Evol.">
        <title>Genome-scale phylogeny and comparative genomics of the fungal order Sordariales.</title>
        <authorList>
            <person name="Hensen N."/>
            <person name="Bonometti L."/>
            <person name="Westerberg I."/>
            <person name="Brannstrom I.O."/>
            <person name="Guillou S."/>
            <person name="Cros-Aarteil S."/>
            <person name="Calhoun S."/>
            <person name="Haridas S."/>
            <person name="Kuo A."/>
            <person name="Mondo S."/>
            <person name="Pangilinan J."/>
            <person name="Riley R."/>
            <person name="LaButti K."/>
            <person name="Andreopoulos B."/>
            <person name="Lipzen A."/>
            <person name="Chen C."/>
            <person name="Yan M."/>
            <person name="Daum C."/>
            <person name="Ng V."/>
            <person name="Clum A."/>
            <person name="Steindorff A."/>
            <person name="Ohm R.A."/>
            <person name="Martin F."/>
            <person name="Silar P."/>
            <person name="Natvig D.O."/>
            <person name="Lalanne C."/>
            <person name="Gautier V."/>
            <person name="Ament-Velasquez S.L."/>
            <person name="Kruys A."/>
            <person name="Hutchinson M.I."/>
            <person name="Powell A.J."/>
            <person name="Barry K."/>
            <person name="Miller A.N."/>
            <person name="Grigoriev I.V."/>
            <person name="Debuchy R."/>
            <person name="Gladieux P."/>
            <person name="Hiltunen Thoren M."/>
            <person name="Johannesson H."/>
        </authorList>
    </citation>
    <scope>NUCLEOTIDE SEQUENCE</scope>
    <source>
        <strain evidence="1">PSN293</strain>
    </source>
</reference>
<dbReference type="EMBL" id="MU858125">
    <property type="protein sequence ID" value="KAK4212556.1"/>
    <property type="molecule type" value="Genomic_DNA"/>
</dbReference>
<evidence type="ECO:0000313" key="1">
    <source>
        <dbReference type="EMBL" id="KAK4212556.1"/>
    </source>
</evidence>
<sequence length="221" mass="24448">MLVVVVVGVIETTSDEVVGRSAQPRGTGRKISPTARVKTQTVAHDCVEILWAAAGMICRHFDCKGSWHEITILESSTQDSATKLASSPKKHLADQLVVQIAASRISQQPLPSIPTKSKHIKMADNNDANPNIPPATEVELEIVTPAPRDARQILRDAQTLLRQYIADQHRRGLVPDEENLRFLRRIVHASRIGVRNAMLSAQRALRLRLAEERERLGNQGA</sequence>
<keyword evidence="2" id="KW-1185">Reference proteome</keyword>